<dbReference type="InterPro" id="IPR003593">
    <property type="entry name" value="AAA+_ATPase"/>
</dbReference>
<dbReference type="InterPro" id="IPR027417">
    <property type="entry name" value="P-loop_NTPase"/>
</dbReference>
<dbReference type="Pfam" id="PF25601">
    <property type="entry name" value="AAA_lid_14"/>
    <property type="match status" value="1"/>
</dbReference>
<protein>
    <recommendedName>
        <fullName evidence="11">PAS domain S-box protein</fullName>
    </recommendedName>
</protein>
<dbReference type="Proteomes" id="UP000223913">
    <property type="component" value="Unassembled WGS sequence"/>
</dbReference>
<dbReference type="EMBL" id="PDUD01000018">
    <property type="protein sequence ID" value="PHN06380.1"/>
    <property type="molecule type" value="Genomic_DNA"/>
</dbReference>
<dbReference type="PROSITE" id="PS00676">
    <property type="entry name" value="SIGMA54_INTERACT_2"/>
    <property type="match status" value="1"/>
</dbReference>
<feature type="domain" description="PAS" evidence="7">
    <location>
        <begin position="11"/>
        <end position="53"/>
    </location>
</feature>
<dbReference type="PROSITE" id="PS50045">
    <property type="entry name" value="SIGMA54_INTERACT_4"/>
    <property type="match status" value="1"/>
</dbReference>
<dbReference type="SUPFAM" id="SSF46689">
    <property type="entry name" value="Homeodomain-like"/>
    <property type="match status" value="1"/>
</dbReference>
<comment type="caution">
    <text evidence="9">The sequence shown here is derived from an EMBL/GenBank/DDBJ whole genome shotgun (WGS) entry which is preliminary data.</text>
</comment>
<evidence type="ECO:0000256" key="1">
    <source>
        <dbReference type="ARBA" id="ARBA00022741"/>
    </source>
</evidence>
<evidence type="ECO:0000256" key="4">
    <source>
        <dbReference type="ARBA" id="ARBA00023125"/>
    </source>
</evidence>
<feature type="domain" description="PAC" evidence="8">
    <location>
        <begin position="560"/>
        <end position="610"/>
    </location>
</feature>
<dbReference type="PANTHER" id="PTHR32071">
    <property type="entry name" value="TRANSCRIPTIONAL REGULATORY PROTEIN"/>
    <property type="match status" value="1"/>
</dbReference>
<dbReference type="NCBIfam" id="TIGR00229">
    <property type="entry name" value="sensory_box"/>
    <property type="match status" value="3"/>
</dbReference>
<feature type="domain" description="PAS" evidence="7">
    <location>
        <begin position="501"/>
        <end position="539"/>
    </location>
</feature>
<dbReference type="CDD" id="cd00130">
    <property type="entry name" value="PAS"/>
    <property type="match status" value="3"/>
</dbReference>
<evidence type="ECO:0000259" key="7">
    <source>
        <dbReference type="PROSITE" id="PS50112"/>
    </source>
</evidence>
<evidence type="ECO:0000313" key="10">
    <source>
        <dbReference type="Proteomes" id="UP000223913"/>
    </source>
</evidence>
<dbReference type="Pfam" id="PF00158">
    <property type="entry name" value="Sigma54_activat"/>
    <property type="match status" value="1"/>
</dbReference>
<dbReference type="PROSITE" id="PS50112">
    <property type="entry name" value="PAS"/>
    <property type="match status" value="3"/>
</dbReference>
<feature type="domain" description="PAS" evidence="7">
    <location>
        <begin position="263"/>
        <end position="298"/>
    </location>
</feature>
<dbReference type="OrthoDB" id="9782110at2"/>
<evidence type="ECO:0000256" key="3">
    <source>
        <dbReference type="ARBA" id="ARBA00023015"/>
    </source>
</evidence>
<evidence type="ECO:0000256" key="2">
    <source>
        <dbReference type="ARBA" id="ARBA00022840"/>
    </source>
</evidence>
<organism evidence="9 10">
    <name type="scientific">Flavilitoribacter nigricans (strain ATCC 23147 / DSM 23189 / NBRC 102662 / NCIMB 1420 / SS-2)</name>
    <name type="common">Lewinella nigricans</name>
    <dbReference type="NCBI Taxonomy" id="1122177"/>
    <lineage>
        <taxon>Bacteria</taxon>
        <taxon>Pseudomonadati</taxon>
        <taxon>Bacteroidota</taxon>
        <taxon>Saprospiria</taxon>
        <taxon>Saprospirales</taxon>
        <taxon>Lewinellaceae</taxon>
        <taxon>Flavilitoribacter</taxon>
    </lineage>
</organism>
<proteinExistence type="predicted"/>
<dbReference type="FunFam" id="3.40.50.300:FF:000006">
    <property type="entry name" value="DNA-binding transcriptional regulator NtrC"/>
    <property type="match status" value="1"/>
</dbReference>
<feature type="domain" description="Sigma-54 factor interaction" evidence="6">
    <location>
        <begin position="642"/>
        <end position="871"/>
    </location>
</feature>
<evidence type="ECO:0008006" key="11">
    <source>
        <dbReference type="Google" id="ProtNLM"/>
    </source>
</evidence>
<dbReference type="SUPFAM" id="SSF52540">
    <property type="entry name" value="P-loop containing nucleoside triphosphate hydrolases"/>
    <property type="match status" value="1"/>
</dbReference>
<dbReference type="InterPro" id="IPR025944">
    <property type="entry name" value="Sigma_54_int_dom_CS"/>
</dbReference>
<dbReference type="PROSITE" id="PS00675">
    <property type="entry name" value="SIGMA54_INTERACT_1"/>
    <property type="match status" value="1"/>
</dbReference>
<dbReference type="CDD" id="cd00009">
    <property type="entry name" value="AAA"/>
    <property type="match status" value="1"/>
</dbReference>
<dbReference type="InterPro" id="IPR009057">
    <property type="entry name" value="Homeodomain-like_sf"/>
</dbReference>
<evidence type="ECO:0000259" key="6">
    <source>
        <dbReference type="PROSITE" id="PS50045"/>
    </source>
</evidence>
<dbReference type="GO" id="GO:0003677">
    <property type="term" value="F:DNA binding"/>
    <property type="evidence" value="ECO:0007669"/>
    <property type="project" value="UniProtKB-KW"/>
</dbReference>
<sequence length="954" mass="109772">MMPISFAIYPALQVLEGAFDGFRDGVLFANESGEIHLANDALLQKLGYQPDDLSESLIFTVNPHLTLLSWKKLWKNIQSGESLVEDIEYMHSEGALVPVKTTTRYQEIGGSTWAMINIEFLLDSQRYLHLLRATAETGNICSWELDLTRQELLLIGELKDLLGLPYEQNTFPIKEVKAAFADHISFEDIKKVQGLAGKLIGEGESFETIVLFNHADDGFERLHISAKAFRTDNFTSKLYGTISRAFKADSNTEEESYLSQFSLDHVSDLVFWVKNDGTISYVNQSTCDRLGYTRKELLELKTSQITTGLENSNRDIFWDKLRAKKHIEGKFNLRTKSGEVVTVLSSNNYLLYEGVEYNCAFSKDITAQEQENDQLKLTQFSIEHSHEMILWVQYNGTVFYANEAFRKKTKYDKEDIPQLNILSILENDELSGLKVDNWARLKELREFEMEAELWSKDDRPMPIYCTFNHIQYGTKAFICIYMRDWSRKKKRDVQLFLAQNALDSARDMIFWIDENLKIAYKNEAARSKLGYRKGELKGEDITKIYPGINLEKILAKESAEQFETEFRSKSGKAIPVEISISPAHFKGNRYSCMIVRDIQERKKNQQQLVERKRKIEELSLKLKDENVLLREEIYSNYNFNNIITKNKNYRNVLGQIAQVADSNATVLIQGETGTGKELLARAIYSLSDREDRPFIKVNCAALPENLIESELFGHEKGAFTGAVQQKKGRFELADKGTIFLDEIGELPLDLQAKLLRVLQEGEFERLGGTNTLTVDVRIVAATNRNLEEMVEKGTFREDLFYRLNVFPIANPPLRERKEDIPLLIKHFTQKYGKRMGKKIDKISQADIAELEKYDFPGNIRELENMVERAMILAKDGMLNLKASFDLVRESHRKGKDKKGFLSFEEMQKEHILEALKKCNMRVTGPKGAARLLELNDRTLMSKMRKLGIKREDYL</sequence>
<dbReference type="InterPro" id="IPR035965">
    <property type="entry name" value="PAS-like_dom_sf"/>
</dbReference>
<dbReference type="SMART" id="SM00382">
    <property type="entry name" value="AAA"/>
    <property type="match status" value="1"/>
</dbReference>
<dbReference type="InterPro" id="IPR058031">
    <property type="entry name" value="AAA_lid_NorR"/>
</dbReference>
<dbReference type="InterPro" id="IPR025943">
    <property type="entry name" value="Sigma_54_int_dom_ATP-bd_2"/>
</dbReference>
<keyword evidence="4" id="KW-0238">DNA-binding</keyword>
<dbReference type="GO" id="GO:0005524">
    <property type="term" value="F:ATP binding"/>
    <property type="evidence" value="ECO:0007669"/>
    <property type="project" value="UniProtKB-KW"/>
</dbReference>
<evidence type="ECO:0000256" key="5">
    <source>
        <dbReference type="ARBA" id="ARBA00023163"/>
    </source>
</evidence>
<keyword evidence="2" id="KW-0067">ATP-binding</keyword>
<dbReference type="InterPro" id="IPR000700">
    <property type="entry name" value="PAS-assoc_C"/>
</dbReference>
<dbReference type="Gene3D" id="1.10.10.60">
    <property type="entry name" value="Homeodomain-like"/>
    <property type="match status" value="1"/>
</dbReference>
<dbReference type="AlphaFoldDB" id="A0A2D0NDC7"/>
<dbReference type="InterPro" id="IPR002078">
    <property type="entry name" value="Sigma_54_int"/>
</dbReference>
<dbReference type="PROSITE" id="PS00688">
    <property type="entry name" value="SIGMA54_INTERACT_3"/>
    <property type="match status" value="1"/>
</dbReference>
<dbReference type="Gene3D" id="3.40.50.300">
    <property type="entry name" value="P-loop containing nucleotide triphosphate hydrolases"/>
    <property type="match status" value="1"/>
</dbReference>
<keyword evidence="1" id="KW-0547">Nucleotide-binding</keyword>
<dbReference type="Gene3D" id="3.30.450.20">
    <property type="entry name" value="PAS domain"/>
    <property type="match status" value="4"/>
</dbReference>
<dbReference type="PANTHER" id="PTHR32071:SF57">
    <property type="entry name" value="C4-DICARBOXYLATE TRANSPORT TRANSCRIPTIONAL REGULATORY PROTEIN DCTD"/>
    <property type="match status" value="1"/>
</dbReference>
<name>A0A2D0NDC7_FLAN2</name>
<keyword evidence="10" id="KW-1185">Reference proteome</keyword>
<reference evidence="9 10" key="1">
    <citation type="submission" date="2017-10" db="EMBL/GenBank/DDBJ databases">
        <title>The draft genome sequence of Lewinella nigricans NBRC 102662.</title>
        <authorList>
            <person name="Wang K."/>
        </authorList>
    </citation>
    <scope>NUCLEOTIDE SEQUENCE [LARGE SCALE GENOMIC DNA]</scope>
    <source>
        <strain evidence="9 10">NBRC 102662</strain>
    </source>
</reference>
<evidence type="ECO:0000313" key="9">
    <source>
        <dbReference type="EMBL" id="PHN06380.1"/>
    </source>
</evidence>
<gene>
    <name evidence="9" type="ORF">CRP01_12485</name>
</gene>
<dbReference type="InterPro" id="IPR025662">
    <property type="entry name" value="Sigma_54_int_dom_ATP-bd_1"/>
</dbReference>
<accession>A0A2D0NDC7</accession>
<dbReference type="SMART" id="SM00091">
    <property type="entry name" value="PAS"/>
    <property type="match status" value="4"/>
</dbReference>
<dbReference type="SUPFAM" id="SSF55785">
    <property type="entry name" value="PYP-like sensor domain (PAS domain)"/>
    <property type="match status" value="4"/>
</dbReference>
<dbReference type="PROSITE" id="PS50113">
    <property type="entry name" value="PAC"/>
    <property type="match status" value="1"/>
</dbReference>
<evidence type="ECO:0000259" key="8">
    <source>
        <dbReference type="PROSITE" id="PS50113"/>
    </source>
</evidence>
<dbReference type="GO" id="GO:0006355">
    <property type="term" value="P:regulation of DNA-templated transcription"/>
    <property type="evidence" value="ECO:0007669"/>
    <property type="project" value="InterPro"/>
</dbReference>
<dbReference type="Pfam" id="PF13426">
    <property type="entry name" value="PAS_9"/>
    <property type="match status" value="4"/>
</dbReference>
<dbReference type="Gene3D" id="1.10.8.60">
    <property type="match status" value="1"/>
</dbReference>
<dbReference type="InterPro" id="IPR000014">
    <property type="entry name" value="PAS"/>
</dbReference>
<keyword evidence="3" id="KW-0805">Transcription regulation</keyword>
<keyword evidence="5" id="KW-0804">Transcription</keyword>